<evidence type="ECO:0000313" key="2">
    <source>
        <dbReference type="EMBL" id="QCB94253.1"/>
    </source>
</evidence>
<dbReference type="Proteomes" id="UP000296469">
    <property type="component" value="Chromosome"/>
</dbReference>
<keyword evidence="1" id="KW-0472">Membrane</keyword>
<evidence type="ECO:0000313" key="3">
    <source>
        <dbReference type="Proteomes" id="UP000296469"/>
    </source>
</evidence>
<evidence type="ECO:0000256" key="1">
    <source>
        <dbReference type="SAM" id="Phobius"/>
    </source>
</evidence>
<dbReference type="OrthoDB" id="4829976at2"/>
<gene>
    <name evidence="2" type="ORF">E5225_12455</name>
</gene>
<name>A0A4P7SNQ0_9CELL</name>
<keyword evidence="1" id="KW-0812">Transmembrane</keyword>
<dbReference type="EMBL" id="CP039291">
    <property type="protein sequence ID" value="QCB94253.1"/>
    <property type="molecule type" value="Genomic_DNA"/>
</dbReference>
<sequence length="134" mass="13430">MSGPAVAPRRRRAPSRRRALALLLTSGLALVGLVTLGVVYAGIGVTTMRASVAGDEPCLVAYEDDASVRVHYTVLPPRGVCTWDVGGSREEVVVASAPTALALGAWSLALLGVAGVAGTLVAGARAAGGARPNG</sequence>
<keyword evidence="1" id="KW-1133">Transmembrane helix</keyword>
<keyword evidence="3" id="KW-1185">Reference proteome</keyword>
<accession>A0A4P7SNQ0</accession>
<dbReference type="KEGG" id="celz:E5225_12455"/>
<dbReference type="RefSeq" id="WP_135975163.1">
    <property type="nucleotide sequence ID" value="NZ_CP039291.1"/>
</dbReference>
<organism evidence="2 3">
    <name type="scientific">Cellulomonas shaoxiangyii</name>
    <dbReference type="NCBI Taxonomy" id="2566013"/>
    <lineage>
        <taxon>Bacteria</taxon>
        <taxon>Bacillati</taxon>
        <taxon>Actinomycetota</taxon>
        <taxon>Actinomycetes</taxon>
        <taxon>Micrococcales</taxon>
        <taxon>Cellulomonadaceae</taxon>
        <taxon>Cellulomonas</taxon>
    </lineage>
</organism>
<dbReference type="AlphaFoldDB" id="A0A4P7SNQ0"/>
<reference evidence="2 3" key="1">
    <citation type="submission" date="2019-04" db="EMBL/GenBank/DDBJ databases">
        <title>Isolation and identification of Cellulomonas shaoxiangyii sp. Nov. isolated from feces of the Tibetan antelopes (Pantholops hodgsonii) in the Qinghai-Tibet plateau of China.</title>
        <authorList>
            <person name="Tian Z."/>
        </authorList>
    </citation>
    <scope>NUCLEOTIDE SEQUENCE [LARGE SCALE GENOMIC DNA]</scope>
    <source>
        <strain evidence="2 3">Z28</strain>
    </source>
</reference>
<protein>
    <submittedName>
        <fullName evidence="2">Uncharacterized protein</fullName>
    </submittedName>
</protein>
<proteinExistence type="predicted"/>
<feature type="transmembrane region" description="Helical" evidence="1">
    <location>
        <begin position="20"/>
        <end position="43"/>
    </location>
</feature>
<feature type="transmembrane region" description="Helical" evidence="1">
    <location>
        <begin position="103"/>
        <end position="124"/>
    </location>
</feature>